<dbReference type="GO" id="GO:0046872">
    <property type="term" value="F:metal ion binding"/>
    <property type="evidence" value="ECO:0007669"/>
    <property type="project" value="UniProtKB-KW"/>
</dbReference>
<dbReference type="PANTHER" id="PTHR46112:SF2">
    <property type="entry name" value="XAA-PRO AMINOPEPTIDASE P-RELATED"/>
    <property type="match status" value="1"/>
</dbReference>
<organism evidence="6 7">
    <name type="scientific">Natronolimnobius baerhuensis</name>
    <dbReference type="NCBI Taxonomy" id="253108"/>
    <lineage>
        <taxon>Archaea</taxon>
        <taxon>Methanobacteriati</taxon>
        <taxon>Methanobacteriota</taxon>
        <taxon>Stenosarchaea group</taxon>
        <taxon>Halobacteria</taxon>
        <taxon>Halobacteriales</taxon>
        <taxon>Natrialbaceae</taxon>
        <taxon>Natronolimnobius</taxon>
    </lineage>
</organism>
<dbReference type="Pfam" id="PF01321">
    <property type="entry name" value="Creatinase_N"/>
    <property type="match status" value="1"/>
</dbReference>
<dbReference type="InterPro" id="IPR029149">
    <property type="entry name" value="Creatin/AminoP/Spt16_N"/>
</dbReference>
<sequence length="396" mass="42432">MNVDPDLSALRGALEALEVDGYLIDDDASDSDQRYVSGFSAPDPYQTLVTDDGVHLLVSGLEYGRANSEAGADTVSRRSEYEYQERVAEHGSYEGTIQTIAAFCEDHGVDSIAVPRTFPTGTADGLREQGLAVTVETDGVVEVIRATKTEWEVDQIRATQRANQAAMATAEELIATADVDEDGTLVHDGETLTSERVTEEIEITLLNHGCGLDETIVACGEDGADPHDRGSGPLSADELIVIDIFPRDKDTGYFGDMTRTFARGDPGEEARRRYDVTHDAFEAALETVEAGVTGSEVHGVACDVIEKAGYETLRSDPSTDTGFIHSTGHGVGLDIHEQPSVSPVGGELEAGHVISIEPGIYDPAVGGIRIEDLVVVTEDGYENLTEYRIGLEPVAE</sequence>
<dbReference type="Gene3D" id="3.90.230.10">
    <property type="entry name" value="Creatinase/methionine aminopeptidase superfamily"/>
    <property type="match status" value="1"/>
</dbReference>
<evidence type="ECO:0000313" key="6">
    <source>
        <dbReference type="EMBL" id="OVE86117.1"/>
    </source>
</evidence>
<proteinExistence type="inferred from homology"/>
<comment type="similarity">
    <text evidence="3">Belongs to the peptidase M24B family.</text>
</comment>
<accession>A0A202ED34</accession>
<name>A0A202ED34_9EURY</name>
<evidence type="ECO:0000256" key="2">
    <source>
        <dbReference type="ARBA" id="ARBA00022801"/>
    </source>
</evidence>
<keyword evidence="7" id="KW-1185">Reference proteome</keyword>
<dbReference type="EMBL" id="MWPH01000001">
    <property type="protein sequence ID" value="OVE86117.1"/>
    <property type="molecule type" value="Genomic_DNA"/>
</dbReference>
<dbReference type="InterPro" id="IPR000587">
    <property type="entry name" value="Creatinase_N"/>
</dbReference>
<reference evidence="6 7" key="1">
    <citation type="submission" date="2017-02" db="EMBL/GenBank/DDBJ databases">
        <title>Natronthermophilus aegyptiacus gen. nov.,sp. nov., an aerobic, extremely halophilic alkalithermophilic archaeon isolated from the athalassohaline Wadi An Natrun, Egypt.</title>
        <authorList>
            <person name="Zhao B."/>
        </authorList>
    </citation>
    <scope>NUCLEOTIDE SEQUENCE [LARGE SCALE GENOMIC DNA]</scope>
    <source>
        <strain evidence="6 7">CGMCC 1.3597</strain>
    </source>
</reference>
<dbReference type="SUPFAM" id="SSF53092">
    <property type="entry name" value="Creatinase/prolidase N-terminal domain"/>
    <property type="match status" value="1"/>
</dbReference>
<dbReference type="PANTHER" id="PTHR46112">
    <property type="entry name" value="AMINOPEPTIDASE"/>
    <property type="match status" value="1"/>
</dbReference>
<protein>
    <submittedName>
        <fullName evidence="6">Peptidase M24</fullName>
    </submittedName>
</protein>
<dbReference type="InterPro" id="IPR050659">
    <property type="entry name" value="Peptidase_M24B"/>
</dbReference>
<evidence type="ECO:0000259" key="5">
    <source>
        <dbReference type="Pfam" id="PF01321"/>
    </source>
</evidence>
<dbReference type="InterPro" id="IPR000994">
    <property type="entry name" value="Pept_M24"/>
</dbReference>
<dbReference type="GO" id="GO:0016787">
    <property type="term" value="F:hydrolase activity"/>
    <property type="evidence" value="ECO:0007669"/>
    <property type="project" value="UniProtKB-KW"/>
</dbReference>
<evidence type="ECO:0000259" key="4">
    <source>
        <dbReference type="Pfam" id="PF00557"/>
    </source>
</evidence>
<dbReference type="Proteomes" id="UP000196084">
    <property type="component" value="Unassembled WGS sequence"/>
</dbReference>
<dbReference type="OrthoDB" id="1346at2157"/>
<keyword evidence="2" id="KW-0378">Hydrolase</keyword>
<keyword evidence="1 3" id="KW-0479">Metal-binding</keyword>
<gene>
    <name evidence="6" type="ORF">B2G88_04810</name>
</gene>
<dbReference type="AlphaFoldDB" id="A0A202ED34"/>
<feature type="domain" description="Peptidase M24" evidence="4">
    <location>
        <begin position="155"/>
        <end position="378"/>
    </location>
</feature>
<comment type="caution">
    <text evidence="6">The sequence shown here is derived from an EMBL/GenBank/DDBJ whole genome shotgun (WGS) entry which is preliminary data.</text>
</comment>
<evidence type="ECO:0000256" key="1">
    <source>
        <dbReference type="ARBA" id="ARBA00022723"/>
    </source>
</evidence>
<dbReference type="RefSeq" id="WP_054862842.1">
    <property type="nucleotide sequence ID" value="NZ_MWPH01000001.1"/>
</dbReference>
<dbReference type="Gene3D" id="3.40.350.10">
    <property type="entry name" value="Creatinase/prolidase N-terminal domain"/>
    <property type="match status" value="1"/>
</dbReference>
<feature type="domain" description="Creatinase N-terminal" evidence="5">
    <location>
        <begin position="8"/>
        <end position="146"/>
    </location>
</feature>
<dbReference type="PROSITE" id="PS00491">
    <property type="entry name" value="PROLINE_PEPTIDASE"/>
    <property type="match status" value="1"/>
</dbReference>
<evidence type="ECO:0000313" key="7">
    <source>
        <dbReference type="Proteomes" id="UP000196084"/>
    </source>
</evidence>
<dbReference type="Pfam" id="PF00557">
    <property type="entry name" value="Peptidase_M24"/>
    <property type="match status" value="1"/>
</dbReference>
<evidence type="ECO:0000256" key="3">
    <source>
        <dbReference type="RuleBase" id="RU000590"/>
    </source>
</evidence>
<dbReference type="InterPro" id="IPR036005">
    <property type="entry name" value="Creatinase/aminopeptidase-like"/>
</dbReference>
<dbReference type="SUPFAM" id="SSF55920">
    <property type="entry name" value="Creatinase/aminopeptidase"/>
    <property type="match status" value="1"/>
</dbReference>
<dbReference type="InterPro" id="IPR001131">
    <property type="entry name" value="Peptidase_M24B_aminopep-P_CS"/>
</dbReference>